<dbReference type="Pfam" id="PF26640">
    <property type="entry name" value="DUF8212"/>
    <property type="match status" value="1"/>
</dbReference>
<dbReference type="AlphaFoldDB" id="A0A6A6ZGF6"/>
<reference evidence="3" key="1">
    <citation type="journal article" date="2020" name="Stud. Mycol.">
        <title>101 Dothideomycetes genomes: a test case for predicting lifestyles and emergence of pathogens.</title>
        <authorList>
            <person name="Haridas S."/>
            <person name="Albert R."/>
            <person name="Binder M."/>
            <person name="Bloem J."/>
            <person name="Labutti K."/>
            <person name="Salamov A."/>
            <person name="Andreopoulos B."/>
            <person name="Baker S."/>
            <person name="Barry K."/>
            <person name="Bills G."/>
            <person name="Bluhm B."/>
            <person name="Cannon C."/>
            <person name="Castanera R."/>
            <person name="Culley D."/>
            <person name="Daum C."/>
            <person name="Ezra D."/>
            <person name="Gonzalez J."/>
            <person name="Henrissat B."/>
            <person name="Kuo A."/>
            <person name="Liang C."/>
            <person name="Lipzen A."/>
            <person name="Lutzoni F."/>
            <person name="Magnuson J."/>
            <person name="Mondo S."/>
            <person name="Nolan M."/>
            <person name="Ohm R."/>
            <person name="Pangilinan J."/>
            <person name="Park H.-J."/>
            <person name="Ramirez L."/>
            <person name="Alfaro M."/>
            <person name="Sun H."/>
            <person name="Tritt A."/>
            <person name="Yoshinaga Y."/>
            <person name="Zwiers L.-H."/>
            <person name="Turgeon B."/>
            <person name="Goodwin S."/>
            <person name="Spatafora J."/>
            <person name="Crous P."/>
            <person name="Grigoriev I."/>
        </authorList>
    </citation>
    <scope>NUCLEOTIDE SEQUENCE</scope>
    <source>
        <strain evidence="3">CBS 113818</strain>
    </source>
</reference>
<dbReference type="InterPro" id="IPR058525">
    <property type="entry name" value="DUF8212"/>
</dbReference>
<gene>
    <name evidence="3" type="ORF">CC86DRAFT_360767</name>
</gene>
<dbReference type="OrthoDB" id="20872at2759"/>
<sequence>MRLINVRTLELSEFFGEDIPRYAILSHRWGRDEVGFEMFSTNPTKARKMRGFKKIQLCASQTKRDGLAWCWVDTCCIDKRSSSELSEAINSMFQWYEQAVYCYAYLEDVSPSSPDELPSVVIEQLQHVQVLGSEWFLRGWTLQELLAPKELRFYSKKWREMGSKHSLSHSISRRFGIAEPILVGKMPLDSVNIAQRMRWASARKTSRIEDIAYSLMGIFDVNMPLLYGEGRKAFIRLQEEIIKRSTDHSIFTWKDVHATQTAFRSLLARSPAEFENCKGVVSLSSSVPFAITNLGMSILLPLEPVDVFNPNEYLAVLNCASEQNGKYFAIRLRRTSPKSNQFTRVRTNTLYEIESKGMSKATELYVPEKLPFAFIHSNPVTGIIYTTNTVNCERGDTLIEGGWEAEQGTIRLDPSKIKDGECLMFRMLFNDKNDAKKRRLIIIMCNPHPYLITIKAGILGGVERIIYPNSYTTSIIIPYSYYTIDKLPFIVDADWRSMSLVNSAVTAAKRLVGDELMLIVDMQVNTFD</sequence>
<dbReference type="Pfam" id="PF06985">
    <property type="entry name" value="HET"/>
    <property type="match status" value="1"/>
</dbReference>
<evidence type="ECO:0000313" key="3">
    <source>
        <dbReference type="EMBL" id="KAF2820201.1"/>
    </source>
</evidence>
<accession>A0A6A6ZGF6</accession>
<dbReference type="EMBL" id="MU006241">
    <property type="protein sequence ID" value="KAF2820201.1"/>
    <property type="molecule type" value="Genomic_DNA"/>
</dbReference>
<feature type="domain" description="Heterokaryon incompatibility" evidence="1">
    <location>
        <begin position="22"/>
        <end position="113"/>
    </location>
</feature>
<name>A0A6A6ZGF6_9PLEO</name>
<organism evidence="3 4">
    <name type="scientific">Ophiobolus disseminans</name>
    <dbReference type="NCBI Taxonomy" id="1469910"/>
    <lineage>
        <taxon>Eukaryota</taxon>
        <taxon>Fungi</taxon>
        <taxon>Dikarya</taxon>
        <taxon>Ascomycota</taxon>
        <taxon>Pezizomycotina</taxon>
        <taxon>Dothideomycetes</taxon>
        <taxon>Pleosporomycetidae</taxon>
        <taxon>Pleosporales</taxon>
        <taxon>Pleosporineae</taxon>
        <taxon>Phaeosphaeriaceae</taxon>
        <taxon>Ophiobolus</taxon>
    </lineage>
</organism>
<evidence type="ECO:0000259" key="2">
    <source>
        <dbReference type="Pfam" id="PF26640"/>
    </source>
</evidence>
<evidence type="ECO:0000313" key="4">
    <source>
        <dbReference type="Proteomes" id="UP000799424"/>
    </source>
</evidence>
<evidence type="ECO:0000259" key="1">
    <source>
        <dbReference type="Pfam" id="PF06985"/>
    </source>
</evidence>
<keyword evidence="4" id="KW-1185">Reference proteome</keyword>
<proteinExistence type="predicted"/>
<dbReference type="InterPro" id="IPR010730">
    <property type="entry name" value="HET"/>
</dbReference>
<dbReference type="PANTHER" id="PTHR10622:SF10">
    <property type="entry name" value="HET DOMAIN-CONTAINING PROTEIN"/>
    <property type="match status" value="1"/>
</dbReference>
<protein>
    <submittedName>
        <fullName evidence="3">HET-domain-containing protein</fullName>
    </submittedName>
</protein>
<dbReference type="Proteomes" id="UP000799424">
    <property type="component" value="Unassembled WGS sequence"/>
</dbReference>
<dbReference type="PANTHER" id="PTHR10622">
    <property type="entry name" value="HET DOMAIN-CONTAINING PROTEIN"/>
    <property type="match status" value="1"/>
</dbReference>
<feature type="domain" description="DUF8212" evidence="2">
    <location>
        <begin position="232"/>
        <end position="268"/>
    </location>
</feature>